<comment type="similarity">
    <text evidence="2">Belongs to the polysaccharide synthase family.</text>
</comment>
<evidence type="ECO:0000256" key="2">
    <source>
        <dbReference type="ARBA" id="ARBA00007430"/>
    </source>
</evidence>
<feature type="transmembrane region" description="Helical" evidence="7">
    <location>
        <begin position="272"/>
        <end position="292"/>
    </location>
</feature>
<name>A0ABW2UYM4_9BACL</name>
<feature type="transmembrane region" description="Helical" evidence="7">
    <location>
        <begin position="91"/>
        <end position="112"/>
    </location>
</feature>
<feature type="transmembrane region" description="Helical" evidence="7">
    <location>
        <begin position="401"/>
        <end position="423"/>
    </location>
</feature>
<feature type="transmembrane region" description="Helical" evidence="7">
    <location>
        <begin position="187"/>
        <end position="207"/>
    </location>
</feature>
<keyword evidence="9" id="KW-1185">Reference proteome</keyword>
<sequence>MSSLTGSLSNNQRFLLRSVSVIALGLFVNQLLQTAGSIVLARVLNDPVAFGEVNLLLQIFGMITLFLNVGFTSSLVYAFSTDKQDAVLNKLRHALLGSLFFAGVLCLLVALSSPLLADAYGLPALRQGLCVGTIMILFTSVVNIGVSSFSGNRDFKTQAFFMVVNTTFSTLGTVLGVLLPIGHTTVLTSVSFWMGIGSMATALFILLRVSRVHKPRWIGPISLSEMRGMMKFGLPGWAGNIAKAFQQPFLVMMIGSASVVAVGHLANASRITGFIGIVTWAFMIVTFPFVAESSRDHEESVRRGTLCVRYNNLLLYPLTTLICLYPDDINGFLFGAQYVNEDSGIYIRLLALGVLFSSVGRLGGSILAGMGRTRANFWVMIVAGAPVIALVPAVVGSHPVWAVWVYTGGWALSAMAMIGFFFLEGFRLNWWKAYGEPLIPSLAMGLWLQAGHWAGLWFPVFAALGIAALLGSTWWVERRGIPLRPISTKAEA</sequence>
<evidence type="ECO:0000256" key="5">
    <source>
        <dbReference type="ARBA" id="ARBA00022989"/>
    </source>
</evidence>
<dbReference type="RefSeq" id="WP_246068183.1">
    <property type="nucleotide sequence ID" value="NZ_JBHTGQ010000008.1"/>
</dbReference>
<comment type="caution">
    <text evidence="8">The sequence shown here is derived from an EMBL/GenBank/DDBJ whole genome shotgun (WGS) entry which is preliminary data.</text>
</comment>
<dbReference type="Pfam" id="PF13440">
    <property type="entry name" value="Polysacc_synt_3"/>
    <property type="match status" value="1"/>
</dbReference>
<keyword evidence="3" id="KW-1003">Cell membrane</keyword>
<evidence type="ECO:0000256" key="7">
    <source>
        <dbReference type="SAM" id="Phobius"/>
    </source>
</evidence>
<proteinExistence type="inferred from homology"/>
<accession>A0ABW2UYM4</accession>
<keyword evidence="4 7" id="KW-0812">Transmembrane</keyword>
<feature type="transmembrane region" description="Helical" evidence="7">
    <location>
        <begin position="124"/>
        <end position="147"/>
    </location>
</feature>
<evidence type="ECO:0000313" key="8">
    <source>
        <dbReference type="EMBL" id="MFC7749017.1"/>
    </source>
</evidence>
<feature type="transmembrane region" description="Helical" evidence="7">
    <location>
        <begin position="345"/>
        <end position="363"/>
    </location>
</feature>
<evidence type="ECO:0000313" key="9">
    <source>
        <dbReference type="Proteomes" id="UP001596528"/>
    </source>
</evidence>
<dbReference type="InterPro" id="IPR050833">
    <property type="entry name" value="Poly_Biosynth_Transport"/>
</dbReference>
<feature type="transmembrane region" description="Helical" evidence="7">
    <location>
        <begin position="456"/>
        <end position="476"/>
    </location>
</feature>
<reference evidence="9" key="1">
    <citation type="journal article" date="2019" name="Int. J. Syst. Evol. Microbiol.">
        <title>The Global Catalogue of Microorganisms (GCM) 10K type strain sequencing project: providing services to taxonomists for standard genome sequencing and annotation.</title>
        <authorList>
            <consortium name="The Broad Institute Genomics Platform"/>
            <consortium name="The Broad Institute Genome Sequencing Center for Infectious Disease"/>
            <person name="Wu L."/>
            <person name="Ma J."/>
        </authorList>
    </citation>
    <scope>NUCLEOTIDE SEQUENCE [LARGE SCALE GENOMIC DNA]</scope>
    <source>
        <strain evidence="9">JCM 18657</strain>
    </source>
</reference>
<dbReference type="PANTHER" id="PTHR30250">
    <property type="entry name" value="PST FAMILY PREDICTED COLANIC ACID TRANSPORTER"/>
    <property type="match status" value="1"/>
</dbReference>
<protein>
    <submittedName>
        <fullName evidence="8">Oligosaccharide flippase family protein</fullName>
    </submittedName>
</protein>
<feature type="transmembrane region" description="Helical" evidence="7">
    <location>
        <begin position="159"/>
        <end position="181"/>
    </location>
</feature>
<feature type="transmembrane region" description="Helical" evidence="7">
    <location>
        <begin position="21"/>
        <end position="43"/>
    </location>
</feature>
<gene>
    <name evidence="8" type="ORF">ACFQWB_03525</name>
</gene>
<keyword evidence="6 7" id="KW-0472">Membrane</keyword>
<evidence type="ECO:0000256" key="6">
    <source>
        <dbReference type="ARBA" id="ARBA00023136"/>
    </source>
</evidence>
<feature type="transmembrane region" description="Helical" evidence="7">
    <location>
        <begin position="313"/>
        <end position="339"/>
    </location>
</feature>
<dbReference type="EMBL" id="JBHTGQ010000008">
    <property type="protein sequence ID" value="MFC7749017.1"/>
    <property type="molecule type" value="Genomic_DNA"/>
</dbReference>
<evidence type="ECO:0000256" key="3">
    <source>
        <dbReference type="ARBA" id="ARBA00022475"/>
    </source>
</evidence>
<feature type="transmembrane region" description="Helical" evidence="7">
    <location>
        <begin position="55"/>
        <end position="79"/>
    </location>
</feature>
<dbReference type="Proteomes" id="UP001596528">
    <property type="component" value="Unassembled WGS sequence"/>
</dbReference>
<comment type="subcellular location">
    <subcellularLocation>
        <location evidence="1">Cell membrane</location>
        <topology evidence="1">Multi-pass membrane protein</topology>
    </subcellularLocation>
</comment>
<feature type="transmembrane region" description="Helical" evidence="7">
    <location>
        <begin position="249"/>
        <end position="266"/>
    </location>
</feature>
<evidence type="ECO:0000256" key="1">
    <source>
        <dbReference type="ARBA" id="ARBA00004651"/>
    </source>
</evidence>
<keyword evidence="5 7" id="KW-1133">Transmembrane helix</keyword>
<dbReference type="PANTHER" id="PTHR30250:SF10">
    <property type="entry name" value="LIPOPOLYSACCHARIDE BIOSYNTHESIS PROTEIN WZXC"/>
    <property type="match status" value="1"/>
</dbReference>
<evidence type="ECO:0000256" key="4">
    <source>
        <dbReference type="ARBA" id="ARBA00022692"/>
    </source>
</evidence>
<organism evidence="8 9">
    <name type="scientific">Paenibacillus thermoaerophilus</name>
    <dbReference type="NCBI Taxonomy" id="1215385"/>
    <lineage>
        <taxon>Bacteria</taxon>
        <taxon>Bacillati</taxon>
        <taxon>Bacillota</taxon>
        <taxon>Bacilli</taxon>
        <taxon>Bacillales</taxon>
        <taxon>Paenibacillaceae</taxon>
        <taxon>Paenibacillus</taxon>
    </lineage>
</organism>
<feature type="transmembrane region" description="Helical" evidence="7">
    <location>
        <begin position="375"/>
        <end position="395"/>
    </location>
</feature>